<evidence type="ECO:0000313" key="2">
    <source>
        <dbReference type="Proteomes" id="UP000652013"/>
    </source>
</evidence>
<comment type="caution">
    <text evidence="1">The sequence shown here is derived from an EMBL/GenBank/DDBJ whole genome shotgun (WGS) entry which is preliminary data.</text>
</comment>
<dbReference type="AlphaFoldDB" id="A0A8J3YB13"/>
<organism evidence="1 2">
    <name type="scientific">Spirilliplanes yamanashiensis</name>
    <dbReference type="NCBI Taxonomy" id="42233"/>
    <lineage>
        <taxon>Bacteria</taxon>
        <taxon>Bacillati</taxon>
        <taxon>Actinomycetota</taxon>
        <taxon>Actinomycetes</taxon>
        <taxon>Micromonosporales</taxon>
        <taxon>Micromonosporaceae</taxon>
        <taxon>Spirilliplanes</taxon>
    </lineage>
</organism>
<dbReference type="PANTHER" id="PTHR47691:SF3">
    <property type="entry name" value="HTH-TYPE TRANSCRIPTIONAL REGULATOR RV0890C-RELATED"/>
    <property type="match status" value="1"/>
</dbReference>
<name>A0A8J3YB13_9ACTN</name>
<dbReference type="RefSeq" id="WP_203939979.1">
    <property type="nucleotide sequence ID" value="NZ_BAAAGJ010000005.1"/>
</dbReference>
<evidence type="ECO:0000313" key="1">
    <source>
        <dbReference type="EMBL" id="GIJ04759.1"/>
    </source>
</evidence>
<protein>
    <submittedName>
        <fullName evidence="1">Uncharacterized protein</fullName>
    </submittedName>
</protein>
<gene>
    <name evidence="1" type="ORF">Sya03_41110</name>
</gene>
<dbReference type="Proteomes" id="UP000652013">
    <property type="component" value="Unassembled WGS sequence"/>
</dbReference>
<dbReference type="EMBL" id="BOOY01000029">
    <property type="protein sequence ID" value="GIJ04759.1"/>
    <property type="molecule type" value="Genomic_DNA"/>
</dbReference>
<dbReference type="PANTHER" id="PTHR47691">
    <property type="entry name" value="REGULATOR-RELATED"/>
    <property type="match status" value="1"/>
</dbReference>
<sequence length="359" mass="35835">MSVVPMVTAVPAPRGEAAGYRVPPLAVPAETPVAAGEAAAAAVVREFGALALFERRAREADRGFAVTAELLPAVVALCRRVGGVPLAIELVAARADRLGPAALLTALGADGGDGSLRAVVAWSAGLLSPLDRAVLGALAGVADGWTIGGAAEVTGLDPVVVAARLDALAGRALLVRAGGAQPRYALPEPVRAYLTGGDSGDCLAEADAAIGRADSPAARALLADAVRRCRAAGDAAREAAALHRLGRVELFDGRPREAAPLFGAAAARHAGLGRPADAAESLEWAARAVVVDGPELAARLLGAADVLRDRHGLPVAPAAAETRAAAGDGARAELGERGYARAVEAGRAAGCPAVLADLS</sequence>
<accession>A0A8J3YB13</accession>
<proteinExistence type="predicted"/>
<reference evidence="1" key="1">
    <citation type="submission" date="2021-01" db="EMBL/GenBank/DDBJ databases">
        <title>Whole genome shotgun sequence of Spirilliplanes yamanashiensis NBRC 15828.</title>
        <authorList>
            <person name="Komaki H."/>
            <person name="Tamura T."/>
        </authorList>
    </citation>
    <scope>NUCLEOTIDE SEQUENCE</scope>
    <source>
        <strain evidence="1">NBRC 15828</strain>
    </source>
</reference>
<keyword evidence="2" id="KW-1185">Reference proteome</keyword>